<dbReference type="EMBL" id="CAJJDO010000009">
    <property type="protein sequence ID" value="CAD8140932.1"/>
    <property type="molecule type" value="Genomic_DNA"/>
</dbReference>
<gene>
    <name evidence="1" type="ORF">PPENT_87.1.T0090354</name>
</gene>
<accession>A0A8S1SR44</accession>
<sequence>MSVNNMNVQKIQLRGPYKKISPELKFQIISELEFYSIKELSKRYGISRQTIASFPKAREHIYDKFKNKILNLLKEFVDMRLKNNVNFSEKEILIDIDIYMEVREYFKYSQYNLLKDLIPNY</sequence>
<name>A0A8S1SR44_9CILI</name>
<dbReference type="AlphaFoldDB" id="A0A8S1SR44"/>
<reference evidence="1" key="1">
    <citation type="submission" date="2021-01" db="EMBL/GenBank/DDBJ databases">
        <authorList>
            <consortium name="Genoscope - CEA"/>
            <person name="William W."/>
        </authorList>
    </citation>
    <scope>NUCLEOTIDE SEQUENCE</scope>
</reference>
<organism evidence="1 2">
    <name type="scientific">Paramecium pentaurelia</name>
    <dbReference type="NCBI Taxonomy" id="43138"/>
    <lineage>
        <taxon>Eukaryota</taxon>
        <taxon>Sar</taxon>
        <taxon>Alveolata</taxon>
        <taxon>Ciliophora</taxon>
        <taxon>Intramacronucleata</taxon>
        <taxon>Oligohymenophorea</taxon>
        <taxon>Peniculida</taxon>
        <taxon>Parameciidae</taxon>
        <taxon>Paramecium</taxon>
    </lineage>
</organism>
<comment type="caution">
    <text evidence="1">The sequence shown here is derived from an EMBL/GenBank/DDBJ whole genome shotgun (WGS) entry which is preliminary data.</text>
</comment>
<keyword evidence="2" id="KW-1185">Reference proteome</keyword>
<evidence type="ECO:0000313" key="2">
    <source>
        <dbReference type="Proteomes" id="UP000689195"/>
    </source>
</evidence>
<dbReference type="OrthoDB" id="312240at2759"/>
<protein>
    <recommendedName>
        <fullName evidence="3">HTH psq-type domain-containing protein</fullName>
    </recommendedName>
</protein>
<proteinExistence type="predicted"/>
<evidence type="ECO:0000313" key="1">
    <source>
        <dbReference type="EMBL" id="CAD8140932.1"/>
    </source>
</evidence>
<dbReference type="Proteomes" id="UP000689195">
    <property type="component" value="Unassembled WGS sequence"/>
</dbReference>
<evidence type="ECO:0008006" key="3">
    <source>
        <dbReference type="Google" id="ProtNLM"/>
    </source>
</evidence>